<name>G0AFP4_COLFT</name>
<keyword evidence="3" id="KW-1185">Reference proteome</keyword>
<reference evidence="2 3" key="1">
    <citation type="journal article" date="2004" name="Environ. Microbiol.">
        <title>Phylogeny-function analysis of (meta)genomic libraries: screening for expression of ribosomal RNA genes by large-insert library fluorescent in situ hybridization (LIL-FISH).</title>
        <authorList>
            <person name="Leveau J.H."/>
            <person name="Gerards S."/>
            <person name="de Boer W."/>
            <person name="van Veen J.A."/>
        </authorList>
    </citation>
    <scope>NUCLEOTIDE SEQUENCE [LARGE SCALE GENOMIC DNA]</scope>
    <source>
        <strain evidence="2 3">Ter331</strain>
    </source>
</reference>
<organism evidence="2 3">
    <name type="scientific">Collimonas fungivorans (strain Ter331)</name>
    <dbReference type="NCBI Taxonomy" id="1005048"/>
    <lineage>
        <taxon>Bacteria</taxon>
        <taxon>Pseudomonadati</taxon>
        <taxon>Pseudomonadota</taxon>
        <taxon>Betaproteobacteria</taxon>
        <taxon>Burkholderiales</taxon>
        <taxon>Oxalobacteraceae</taxon>
        <taxon>Collimonas</taxon>
    </lineage>
</organism>
<gene>
    <name evidence="2" type="ordered locus">CFU_4312</name>
</gene>
<dbReference type="KEGG" id="cfu:CFU_4312"/>
<dbReference type="eggNOG" id="ENOG503166T">
    <property type="taxonomic scope" value="Bacteria"/>
</dbReference>
<dbReference type="AlphaFoldDB" id="G0AFP4"/>
<proteinExistence type="predicted"/>
<evidence type="ECO:0000256" key="1">
    <source>
        <dbReference type="SAM" id="MobiDB-lite"/>
    </source>
</evidence>
<sequence>MHIPSSTNKSAAVDDAAPHERSEAIDKADPRSVRRSLSEPSAALRVLGPLRNSSMDATGRPAGEEADAGAISQRSRLSANNLKPPVAIHATFDQGRTAGIRPRSAGDLGALESRAKNNDAPKVLPQQMHDIASSSGSVGPHAIIRNEEITVENAPSRIAPLGEAGNATVIDMPSEHELHRDLLAHSKAFVEEDRIVLNPEHVQAFIETRAQALKTGDWTQAKLCFNTMLNLDQESMDAGFREGGKAYSWRNAPASIMSLLPTICTFKAHGKAPVPARNWAAGYFGSVMAASTVSSLVNTYTLLHVTPYQDMAFRNAADIAPELNTPTFDKIETELKQVLQHVQDESPRLQELLTRSVADPENHELREAANHAVDEIAKTLDHAINHYTTRCQLNRVYFEGLHRQSCLQTLKFYGNLLAGWGGYIAKDPRVAAGIQIATSVSQLALQRLVAPSDEVDKQNLMIDLKMLTADDPGKFKELMRSPLQIRVKTLDQIFTGQVRELEQQIADTLHMGANGPNDWRTHVGLKDRAEHPARLAAVSAIRSAAFESLGAAAKGVVQALEIELASAIDIRDYERVDELHAVLAGTLKIDAGILKTHTSLQAQANKLPPLSDEEQGQLAQLGNKIETASAKLPDSQKSKFNMLVSAWESTRHDPQHVREGRFTEVSDYNDNKRTVHDGMQVTERTNLFELSPEFKVGFIKAGNTRSGLPDEVSATYGAASWRAFQLGVAGINGSLMINSLLGLVSAQKKTHDPTYQEPLWERYLSLGITMSAVLVNVAAAYQVANAKTKPLGKLWGQVASGPTSSISETVYQNNKLDERRKIREATAKGAYPYVGVSVKSLSTYCLGALKLGFKGMAFMPRDGIAALKARAAFEKAAGKQKELERMKNGLARPDQALNIADDARD</sequence>
<reference evidence="2 3" key="5">
    <citation type="journal article" date="2011" name="ISME J.">
        <title>Dual transcriptional profiling of a bacterial/fungal confrontation: Collimonas fungivorans versus Aspergillus niger.</title>
        <authorList>
            <person name="Mela F."/>
            <person name="Fritsche K."/>
            <person name="de Boer W."/>
            <person name="van Veen J.A."/>
            <person name="de Graaff L.H."/>
            <person name="van den Berg M."/>
            <person name="Leveau J.H."/>
        </authorList>
    </citation>
    <scope>NUCLEOTIDE SEQUENCE [LARGE SCALE GENOMIC DNA]</scope>
    <source>
        <strain evidence="2 3">Ter331</strain>
    </source>
</reference>
<evidence type="ECO:0000313" key="3">
    <source>
        <dbReference type="Proteomes" id="UP000008392"/>
    </source>
</evidence>
<reference evidence="3" key="6">
    <citation type="submission" date="2011-05" db="EMBL/GenBank/DDBJ databases">
        <title>Complete sequence of Collimonas fungivorans Ter331.</title>
        <authorList>
            <person name="Leveau J.H."/>
        </authorList>
    </citation>
    <scope>NUCLEOTIDE SEQUENCE [LARGE SCALE GENOMIC DNA]</scope>
    <source>
        <strain evidence="3">Ter331</strain>
    </source>
</reference>
<feature type="region of interest" description="Disordered" evidence="1">
    <location>
        <begin position="884"/>
        <end position="905"/>
    </location>
</feature>
<reference evidence="2 3" key="4">
    <citation type="journal article" date="2010" name="Environ. Microbiol.">
        <title>The bacterial genus Collimonas: mycophagy, weathering and other adaptive solutions to life in oligotrophic soil environments.</title>
        <authorList>
            <person name="Leveau J.H."/>
            <person name="Uroz S."/>
            <person name="de Boer W."/>
        </authorList>
    </citation>
    <scope>NUCLEOTIDE SEQUENCE [LARGE SCALE GENOMIC DNA]</scope>
    <source>
        <strain evidence="2 3">Ter331</strain>
    </source>
</reference>
<dbReference type="HOGENOM" id="CLU_320494_0_0_4"/>
<accession>G0AFP4</accession>
<feature type="region of interest" description="Disordered" evidence="1">
    <location>
        <begin position="1"/>
        <end position="75"/>
    </location>
</feature>
<evidence type="ECO:0000313" key="2">
    <source>
        <dbReference type="EMBL" id="AEK64133.1"/>
    </source>
</evidence>
<reference evidence="2 3" key="2">
    <citation type="journal article" date="2006" name="J. Microbiol. Methods">
        <title>Genomic flank-sequencing of plasposon insertion sites for rapid identification of functional genes.</title>
        <authorList>
            <person name="Leveau J.H."/>
            <person name="Gerards S."/>
            <person name="Fritsche K."/>
            <person name="Zondag G."/>
            <person name="van Veen J.A."/>
        </authorList>
    </citation>
    <scope>NUCLEOTIDE SEQUENCE [LARGE SCALE GENOMIC DNA]</scope>
    <source>
        <strain evidence="2 3">Ter331</strain>
    </source>
</reference>
<feature type="compositionally biased region" description="Polar residues" evidence="1">
    <location>
        <begin position="1"/>
        <end position="10"/>
    </location>
</feature>
<reference evidence="2 3" key="3">
    <citation type="journal article" date="2008" name="FEMS Microbiol. Ecol.">
        <title>Identification and characterization of genes underlying chitinolysis in Collimonas fungivorans Ter331.</title>
        <authorList>
            <person name="Fritsche K."/>
            <person name="de Boer W."/>
            <person name="Gerards S."/>
            <person name="van den Berg M."/>
            <person name="van Veen J.A."/>
            <person name="Leveau J.H."/>
        </authorList>
    </citation>
    <scope>NUCLEOTIDE SEQUENCE [LARGE SCALE GENOMIC DNA]</scope>
    <source>
        <strain evidence="2 3">Ter331</strain>
    </source>
</reference>
<dbReference type="EMBL" id="CP002745">
    <property type="protein sequence ID" value="AEK64133.1"/>
    <property type="molecule type" value="Genomic_DNA"/>
</dbReference>
<protein>
    <submittedName>
        <fullName evidence="2">Uncharacterized protein</fullName>
    </submittedName>
</protein>
<feature type="compositionally biased region" description="Basic and acidic residues" evidence="1">
    <location>
        <begin position="16"/>
        <end position="32"/>
    </location>
</feature>
<dbReference type="Proteomes" id="UP000008392">
    <property type="component" value="Chromosome"/>
</dbReference>